<dbReference type="CDD" id="cd00158">
    <property type="entry name" value="RHOD"/>
    <property type="match status" value="1"/>
</dbReference>
<evidence type="ECO:0000313" key="2">
    <source>
        <dbReference type="EMBL" id="AIK96796.1"/>
    </source>
</evidence>
<dbReference type="AlphaFoldDB" id="A0A077AWG8"/>
<dbReference type="RefSeq" id="WP_038465511.1">
    <property type="nucleotide sequence ID" value="NZ_CP008941.1"/>
</dbReference>
<gene>
    <name evidence="2" type="ORF">ID47_08745</name>
</gene>
<dbReference type="HOGENOM" id="CLU_089574_6_3_5"/>
<dbReference type="eggNOG" id="COG0607">
    <property type="taxonomic scope" value="Bacteria"/>
</dbReference>
<dbReference type="PANTHER" id="PTHR43031">
    <property type="entry name" value="FAD-DEPENDENT OXIDOREDUCTASE"/>
    <property type="match status" value="1"/>
</dbReference>
<accession>A0A077AWG8</accession>
<dbReference type="OrthoDB" id="9807812at2"/>
<dbReference type="Pfam" id="PF00581">
    <property type="entry name" value="Rhodanese"/>
    <property type="match status" value="1"/>
</dbReference>
<evidence type="ECO:0000313" key="3">
    <source>
        <dbReference type="Proteomes" id="UP000028926"/>
    </source>
</evidence>
<dbReference type="InterPro" id="IPR036873">
    <property type="entry name" value="Rhodanese-like_dom_sf"/>
</dbReference>
<sequence>MTTGTPTVDVNTLNQWLKADDVILIDVREETEFAENSIEGAILISLSTFDPDNVPQTLNKKIVFQCRSGKRSAHACSVFLQEYPHTKAYNLEGGILAWQAANLPLCHILQNY</sequence>
<dbReference type="KEGG" id="paca:ID47_08745"/>
<proteinExistence type="predicted"/>
<protein>
    <recommendedName>
        <fullName evidence="1">Rhodanese domain-containing protein</fullName>
    </recommendedName>
</protein>
<feature type="domain" description="Rhodanese" evidence="1">
    <location>
        <begin position="18"/>
        <end position="107"/>
    </location>
</feature>
<dbReference type="PANTHER" id="PTHR43031:SF16">
    <property type="entry name" value="OXIDOREDUCTASE"/>
    <property type="match status" value="1"/>
</dbReference>
<dbReference type="SUPFAM" id="SSF52821">
    <property type="entry name" value="Rhodanese/Cell cycle control phosphatase"/>
    <property type="match status" value="1"/>
</dbReference>
<evidence type="ECO:0000259" key="1">
    <source>
        <dbReference type="PROSITE" id="PS50206"/>
    </source>
</evidence>
<dbReference type="STRING" id="91604.ID47_08745"/>
<dbReference type="EMBL" id="CP008941">
    <property type="protein sequence ID" value="AIK96796.1"/>
    <property type="molecule type" value="Genomic_DNA"/>
</dbReference>
<dbReference type="PROSITE" id="PS50206">
    <property type="entry name" value="RHODANESE_3"/>
    <property type="match status" value="1"/>
</dbReference>
<keyword evidence="3" id="KW-1185">Reference proteome</keyword>
<dbReference type="SMART" id="SM00450">
    <property type="entry name" value="RHOD"/>
    <property type="match status" value="1"/>
</dbReference>
<reference evidence="2 3" key="1">
    <citation type="submission" date="2014-07" db="EMBL/GenBank/DDBJ databases">
        <title>Comparative genomic insights into amoeba endosymbionts belonging to the families of Holosporaceae and Candidatus Midichloriaceae within Rickettsiales.</title>
        <authorList>
            <person name="Wang Z."/>
            <person name="Wu M."/>
        </authorList>
    </citation>
    <scope>NUCLEOTIDE SEQUENCE [LARGE SCALE GENOMIC DNA]</scope>
    <source>
        <strain evidence="2">PRA3</strain>
    </source>
</reference>
<name>A0A077AWG8_9PROT</name>
<dbReference type="InterPro" id="IPR001763">
    <property type="entry name" value="Rhodanese-like_dom"/>
</dbReference>
<dbReference type="InterPro" id="IPR050229">
    <property type="entry name" value="GlpE_sulfurtransferase"/>
</dbReference>
<dbReference type="Proteomes" id="UP000028926">
    <property type="component" value="Chromosome"/>
</dbReference>
<dbReference type="Gene3D" id="3.40.250.10">
    <property type="entry name" value="Rhodanese-like domain"/>
    <property type="match status" value="1"/>
</dbReference>
<organism evidence="2 3">
    <name type="scientific">Candidatus Odyssella acanthamoebae</name>
    <dbReference type="NCBI Taxonomy" id="91604"/>
    <lineage>
        <taxon>Bacteria</taxon>
        <taxon>Pseudomonadati</taxon>
        <taxon>Pseudomonadota</taxon>
        <taxon>Alphaproteobacteria</taxon>
        <taxon>Holosporales</taxon>
        <taxon>Candidatus Paracaedibacteraceae</taxon>
        <taxon>Candidatus Odyssella</taxon>
    </lineage>
</organism>